<name>A0A2N5C3J8_9BURK</name>
<dbReference type="Pfam" id="PF13561">
    <property type="entry name" value="adh_short_C2"/>
    <property type="match status" value="1"/>
</dbReference>
<organism evidence="2 3">
    <name type="scientific">Cupriavidus pauculus</name>
    <dbReference type="NCBI Taxonomy" id="82633"/>
    <lineage>
        <taxon>Bacteria</taxon>
        <taxon>Pseudomonadati</taxon>
        <taxon>Pseudomonadota</taxon>
        <taxon>Betaproteobacteria</taxon>
        <taxon>Burkholderiales</taxon>
        <taxon>Burkholderiaceae</taxon>
        <taxon>Cupriavidus</taxon>
    </lineage>
</organism>
<dbReference type="InterPro" id="IPR002347">
    <property type="entry name" value="SDR_fam"/>
</dbReference>
<dbReference type="EMBL" id="PJRP01000023">
    <property type="protein sequence ID" value="PLP96777.1"/>
    <property type="molecule type" value="Genomic_DNA"/>
</dbReference>
<dbReference type="Gene3D" id="3.40.50.720">
    <property type="entry name" value="NAD(P)-binding Rossmann-like Domain"/>
    <property type="match status" value="1"/>
</dbReference>
<proteinExistence type="inferred from homology"/>
<evidence type="ECO:0000256" key="1">
    <source>
        <dbReference type="ARBA" id="ARBA00006484"/>
    </source>
</evidence>
<comment type="similarity">
    <text evidence="1">Belongs to the short-chain dehydrogenases/reductases (SDR) family.</text>
</comment>
<evidence type="ECO:0000313" key="2">
    <source>
        <dbReference type="EMBL" id="PLP96777.1"/>
    </source>
</evidence>
<dbReference type="Proteomes" id="UP000234341">
    <property type="component" value="Unassembled WGS sequence"/>
</dbReference>
<dbReference type="InterPro" id="IPR036291">
    <property type="entry name" value="NAD(P)-bd_dom_sf"/>
</dbReference>
<dbReference type="SUPFAM" id="SSF51735">
    <property type="entry name" value="NAD(P)-binding Rossmann-fold domains"/>
    <property type="match status" value="1"/>
</dbReference>
<accession>A0A2N5C3J8</accession>
<dbReference type="PANTHER" id="PTHR42879">
    <property type="entry name" value="3-OXOACYL-(ACYL-CARRIER-PROTEIN) REDUCTASE"/>
    <property type="match status" value="1"/>
</dbReference>
<protein>
    <submittedName>
        <fullName evidence="2">3-oxoacyl-ACP reductase</fullName>
    </submittedName>
</protein>
<dbReference type="PANTHER" id="PTHR42879:SF6">
    <property type="entry name" value="NADPH-DEPENDENT REDUCTASE BACG"/>
    <property type="match status" value="1"/>
</dbReference>
<dbReference type="CDD" id="cd05344">
    <property type="entry name" value="BKR_like_SDR_like"/>
    <property type="match status" value="1"/>
</dbReference>
<gene>
    <name evidence="2" type="ORF">CYJ10_30825</name>
</gene>
<dbReference type="InterPro" id="IPR050259">
    <property type="entry name" value="SDR"/>
</dbReference>
<reference evidence="2 3" key="1">
    <citation type="submission" date="2017-12" db="EMBL/GenBank/DDBJ databases">
        <title>Genome sequence of the active heterotrophic nitrifier-denitrifier, Cupriavidus pauculus UM1.</title>
        <authorList>
            <person name="Putonti C."/>
            <person name="Castignetti D."/>
        </authorList>
    </citation>
    <scope>NUCLEOTIDE SEQUENCE [LARGE SCALE GENOMIC DNA]</scope>
    <source>
        <strain evidence="2 3">UM1</strain>
    </source>
</reference>
<dbReference type="PRINTS" id="PR00081">
    <property type="entry name" value="GDHRDH"/>
</dbReference>
<dbReference type="AlphaFoldDB" id="A0A2N5C3J8"/>
<dbReference type="PRINTS" id="PR00080">
    <property type="entry name" value="SDRFAMILY"/>
</dbReference>
<dbReference type="OrthoDB" id="9804774at2"/>
<sequence>MDLGIAGKRALVLSAGGGLGCAIAVALAKEGVEVCISDRDEGALKATADKVGGTGARVHSFVWDLGVQEQWVGGAKSVLSEVGGIDILVNNTGGPQPGPAFGHSTAIWHEAFNSMVLSVVGITDILLPGMRERGWGRIITSTSSGVISPIANLALSNATRISLVGWSKSLARDVARDGVTANIVVPGRIATARTKFLDSAKAKREGREAGTVQAESEASIPMGRYGTPAEYADAIAYLASERASYITGTTLRVDGGLIPTV</sequence>
<dbReference type="RefSeq" id="WP_101685236.1">
    <property type="nucleotide sequence ID" value="NZ_PJRP01000023.1"/>
</dbReference>
<comment type="caution">
    <text evidence="2">The sequence shown here is derived from an EMBL/GenBank/DDBJ whole genome shotgun (WGS) entry which is preliminary data.</text>
</comment>
<evidence type="ECO:0000313" key="3">
    <source>
        <dbReference type="Proteomes" id="UP000234341"/>
    </source>
</evidence>